<dbReference type="EMBL" id="JARKHS020034745">
    <property type="protein sequence ID" value="KAK8757852.1"/>
    <property type="molecule type" value="Genomic_DNA"/>
</dbReference>
<organism evidence="1 2">
    <name type="scientific">Amblyomma americanum</name>
    <name type="common">Lone star tick</name>
    <dbReference type="NCBI Taxonomy" id="6943"/>
    <lineage>
        <taxon>Eukaryota</taxon>
        <taxon>Metazoa</taxon>
        <taxon>Ecdysozoa</taxon>
        <taxon>Arthropoda</taxon>
        <taxon>Chelicerata</taxon>
        <taxon>Arachnida</taxon>
        <taxon>Acari</taxon>
        <taxon>Parasitiformes</taxon>
        <taxon>Ixodida</taxon>
        <taxon>Ixodoidea</taxon>
        <taxon>Ixodidae</taxon>
        <taxon>Amblyomminae</taxon>
        <taxon>Amblyomma</taxon>
    </lineage>
</organism>
<dbReference type="Proteomes" id="UP001321473">
    <property type="component" value="Unassembled WGS sequence"/>
</dbReference>
<evidence type="ECO:0000313" key="1">
    <source>
        <dbReference type="EMBL" id="KAK8757852.1"/>
    </source>
</evidence>
<dbReference type="AlphaFoldDB" id="A0AAQ4D5W2"/>
<comment type="caution">
    <text evidence="1">The sequence shown here is derived from an EMBL/GenBank/DDBJ whole genome shotgun (WGS) entry which is preliminary data.</text>
</comment>
<reference evidence="1 2" key="1">
    <citation type="journal article" date="2023" name="Arcadia Sci">
        <title>De novo assembly of a long-read Amblyomma americanum tick genome.</title>
        <authorList>
            <person name="Chou S."/>
            <person name="Poskanzer K.E."/>
            <person name="Rollins M."/>
            <person name="Thuy-Boun P.S."/>
        </authorList>
    </citation>
    <scope>NUCLEOTIDE SEQUENCE [LARGE SCALE GENOMIC DNA]</scope>
    <source>
        <strain evidence="1">F_SG_1</strain>
        <tissue evidence="1">Salivary glands</tissue>
    </source>
</reference>
<evidence type="ECO:0000313" key="2">
    <source>
        <dbReference type="Proteomes" id="UP001321473"/>
    </source>
</evidence>
<sequence length="86" mass="9684">MVPQVGTVQIFVWQCTVVRTQPSASLRLPMAHSSSSSLSLFLSLFLSGVINLILVSEPGKREPENFFFLFPRAWCVTRVVTVREED</sequence>
<gene>
    <name evidence="1" type="ORF">V5799_004516</name>
</gene>
<accession>A0AAQ4D5W2</accession>
<keyword evidence="2" id="KW-1185">Reference proteome</keyword>
<name>A0AAQ4D5W2_AMBAM</name>
<protein>
    <submittedName>
        <fullName evidence="1">Uncharacterized protein</fullName>
    </submittedName>
</protein>
<proteinExistence type="predicted"/>